<dbReference type="SUPFAM" id="SSF111352">
    <property type="entry name" value="Ammonium transporter"/>
    <property type="match status" value="1"/>
</dbReference>
<dbReference type="GeneID" id="25742201"/>
<dbReference type="InterPro" id="IPR001905">
    <property type="entry name" value="Ammonium_transpt"/>
</dbReference>
<dbReference type="Gene3D" id="1.10.3430.10">
    <property type="entry name" value="Ammonium transporter AmtB like domains"/>
    <property type="match status" value="1"/>
</dbReference>
<keyword evidence="7 8" id="KW-0924">Ammonia transport</keyword>
<dbReference type="PANTHER" id="PTHR11730:SF6">
    <property type="entry name" value="AMMONIUM TRANSPORTER"/>
    <property type="match status" value="1"/>
</dbReference>
<keyword evidence="4 8" id="KW-0812">Transmembrane</keyword>
<feature type="transmembrane region" description="Helical" evidence="8">
    <location>
        <begin position="152"/>
        <end position="171"/>
    </location>
</feature>
<evidence type="ECO:0000256" key="5">
    <source>
        <dbReference type="ARBA" id="ARBA00022989"/>
    </source>
</evidence>
<accession>A0A0D2JGY9</accession>
<keyword evidence="3 8" id="KW-0813">Transport</keyword>
<dbReference type="NCBIfam" id="TIGR00836">
    <property type="entry name" value="amt"/>
    <property type="match status" value="1"/>
</dbReference>
<keyword evidence="6 8" id="KW-0472">Membrane</keyword>
<feature type="transmembrane region" description="Helical" evidence="8">
    <location>
        <begin position="96"/>
        <end position="115"/>
    </location>
</feature>
<feature type="domain" description="Ammonium transporter AmtB-like" evidence="9">
    <location>
        <begin position="61"/>
        <end position="487"/>
    </location>
</feature>
<evidence type="ECO:0000256" key="1">
    <source>
        <dbReference type="ARBA" id="ARBA00004141"/>
    </source>
</evidence>
<feature type="transmembrane region" description="Helical" evidence="8">
    <location>
        <begin position="335"/>
        <end position="353"/>
    </location>
</feature>
<keyword evidence="5 8" id="KW-1133">Transmembrane helix</keyword>
<dbReference type="KEGG" id="mng:MNEG_9326"/>
<dbReference type="RefSeq" id="XP_013897657.1">
    <property type="nucleotide sequence ID" value="XM_014042203.1"/>
</dbReference>
<protein>
    <recommendedName>
        <fullName evidence="8">Ammonium transporter</fullName>
    </recommendedName>
</protein>
<feature type="transmembrane region" description="Helical" evidence="8">
    <location>
        <begin position="433"/>
        <end position="460"/>
    </location>
</feature>
<dbReference type="EMBL" id="KK102116">
    <property type="protein sequence ID" value="KIY98637.1"/>
    <property type="molecule type" value="Genomic_DNA"/>
</dbReference>
<dbReference type="OrthoDB" id="534912at2759"/>
<feature type="transmembrane region" description="Helical" evidence="8">
    <location>
        <begin position="307"/>
        <end position="328"/>
    </location>
</feature>
<reference evidence="10 11" key="1">
    <citation type="journal article" date="2013" name="BMC Genomics">
        <title>Reconstruction of the lipid metabolism for the microalga Monoraphidium neglectum from its genome sequence reveals characteristics suitable for biofuel production.</title>
        <authorList>
            <person name="Bogen C."/>
            <person name="Al-Dilaimi A."/>
            <person name="Albersmeier A."/>
            <person name="Wichmann J."/>
            <person name="Grundmann M."/>
            <person name="Rupp O."/>
            <person name="Lauersen K.J."/>
            <person name="Blifernez-Klassen O."/>
            <person name="Kalinowski J."/>
            <person name="Goesmann A."/>
            <person name="Mussgnug J.H."/>
            <person name="Kruse O."/>
        </authorList>
    </citation>
    <scope>NUCLEOTIDE SEQUENCE [LARGE SCALE GENOMIC DNA]</scope>
    <source>
        <strain evidence="10 11">SAG 48.87</strain>
    </source>
</reference>
<evidence type="ECO:0000256" key="4">
    <source>
        <dbReference type="ARBA" id="ARBA00022692"/>
    </source>
</evidence>
<comment type="subcellular location">
    <subcellularLocation>
        <location evidence="8">Cell membrane</location>
        <topology evidence="8">Multi-pass membrane protein</topology>
    </subcellularLocation>
    <subcellularLocation>
        <location evidence="1">Membrane</location>
        <topology evidence="1">Multi-pass membrane protein</topology>
    </subcellularLocation>
</comment>
<gene>
    <name evidence="10" type="ORF">MNEG_9326</name>
</gene>
<feature type="transmembrane region" description="Helical" evidence="8">
    <location>
        <begin position="219"/>
        <end position="243"/>
    </location>
</feature>
<evidence type="ECO:0000256" key="8">
    <source>
        <dbReference type="RuleBase" id="RU362002"/>
    </source>
</evidence>
<dbReference type="AlphaFoldDB" id="A0A0D2JGY9"/>
<evidence type="ECO:0000256" key="3">
    <source>
        <dbReference type="ARBA" id="ARBA00022448"/>
    </source>
</evidence>
<feature type="transmembrane region" description="Helical" evidence="8">
    <location>
        <begin position="359"/>
        <end position="380"/>
    </location>
</feature>
<comment type="similarity">
    <text evidence="2 8">Belongs to the ammonia transporter channel (TC 1.A.11.2) family.</text>
</comment>
<dbReference type="STRING" id="145388.A0A0D2JGY9"/>
<keyword evidence="11" id="KW-1185">Reference proteome</keyword>
<evidence type="ECO:0000259" key="9">
    <source>
        <dbReference type="Pfam" id="PF00909"/>
    </source>
</evidence>
<evidence type="ECO:0000256" key="2">
    <source>
        <dbReference type="ARBA" id="ARBA00005887"/>
    </source>
</evidence>
<feature type="transmembrane region" description="Helical" evidence="8">
    <location>
        <begin position="392"/>
        <end position="413"/>
    </location>
</feature>
<dbReference type="GO" id="GO:0005886">
    <property type="term" value="C:plasma membrane"/>
    <property type="evidence" value="ECO:0007669"/>
    <property type="project" value="UniProtKB-SubCell"/>
</dbReference>
<dbReference type="GO" id="GO:0008519">
    <property type="term" value="F:ammonium channel activity"/>
    <property type="evidence" value="ECO:0007669"/>
    <property type="project" value="InterPro"/>
</dbReference>
<name>A0A0D2JGY9_9CHLO</name>
<dbReference type="PANTHER" id="PTHR11730">
    <property type="entry name" value="AMMONIUM TRANSPORTER"/>
    <property type="match status" value="1"/>
</dbReference>
<feature type="transmembrane region" description="Helical" evidence="8">
    <location>
        <begin position="60"/>
        <end position="84"/>
    </location>
</feature>
<proteinExistence type="inferred from homology"/>
<dbReference type="GO" id="GO:0097272">
    <property type="term" value="P:ammonium homeostasis"/>
    <property type="evidence" value="ECO:0007669"/>
    <property type="project" value="TreeGrafter"/>
</dbReference>
<feature type="transmembrane region" description="Helical" evidence="8">
    <location>
        <begin position="264"/>
        <end position="281"/>
    </location>
</feature>
<dbReference type="InterPro" id="IPR018047">
    <property type="entry name" value="Ammonium_transpt_CS"/>
</dbReference>
<dbReference type="InterPro" id="IPR024041">
    <property type="entry name" value="NH4_transpt_AmtB-like_dom"/>
</dbReference>
<evidence type="ECO:0000256" key="6">
    <source>
        <dbReference type="ARBA" id="ARBA00023136"/>
    </source>
</evidence>
<sequence length="501" mass="52374">MATSVPTFCSDGELAALTALFKNATTAASFCERLAVAGTADGSVSLATNLAAVNEGVNTFFLTFAGALVFIMHAGFAMLCAGAIRSKNTMNILLQTVLDAAVSGICWYICGWAFAYGDVGRGNPFIGDWTFALVDWYSNGNPSGGKGRWSEWFFQWAFAATAATIPAGAVAERFNFNAYFAYTILISAWVYPVVVHWVWAPRGWLSAFNTTAPLAGSGMIDFAGSAVVHMVGGLTGLMGCILVGPRLGRFDSNGQPVDMPGHSATLVVLGTVLLWFGWYGFNPGSTLNIVATTAASSENLYLTSGRAAVTTTLSGSAAAVVALLSGLVRTGSWDLISVCNGALVGFVSITAGCAVLEPWAALIAGGVGALIFDATCWLWLKLRIDDPLSASPMHGVCGAWGVLVTGFLAAPHYVAQAYLNGKYGAFYPGGGGNLLGCQVVGILVVGAWTCFWSGLLFFVLKIFNKIRISPEEEQAGLDVSKHGGSAYNHDHGLGKGVKPGI</sequence>
<dbReference type="InterPro" id="IPR029020">
    <property type="entry name" value="Ammonium/urea_transptr"/>
</dbReference>
<dbReference type="PROSITE" id="PS01219">
    <property type="entry name" value="AMMONIUM_TRANSP"/>
    <property type="match status" value="1"/>
</dbReference>
<evidence type="ECO:0000313" key="10">
    <source>
        <dbReference type="EMBL" id="KIY98637.1"/>
    </source>
</evidence>
<evidence type="ECO:0000313" key="11">
    <source>
        <dbReference type="Proteomes" id="UP000054498"/>
    </source>
</evidence>
<evidence type="ECO:0000256" key="7">
    <source>
        <dbReference type="ARBA" id="ARBA00023177"/>
    </source>
</evidence>
<feature type="transmembrane region" description="Helical" evidence="8">
    <location>
        <begin position="178"/>
        <end position="199"/>
    </location>
</feature>
<dbReference type="Proteomes" id="UP000054498">
    <property type="component" value="Unassembled WGS sequence"/>
</dbReference>
<organism evidence="10 11">
    <name type="scientific">Monoraphidium neglectum</name>
    <dbReference type="NCBI Taxonomy" id="145388"/>
    <lineage>
        <taxon>Eukaryota</taxon>
        <taxon>Viridiplantae</taxon>
        <taxon>Chlorophyta</taxon>
        <taxon>core chlorophytes</taxon>
        <taxon>Chlorophyceae</taxon>
        <taxon>CS clade</taxon>
        <taxon>Sphaeropleales</taxon>
        <taxon>Selenastraceae</taxon>
        <taxon>Monoraphidium</taxon>
    </lineage>
</organism>
<dbReference type="FunFam" id="1.10.3430.10:FF:000006">
    <property type="entry name" value="Ammonium transporter"/>
    <property type="match status" value="1"/>
</dbReference>
<dbReference type="Pfam" id="PF00909">
    <property type="entry name" value="Ammonium_transp"/>
    <property type="match status" value="1"/>
</dbReference>